<sequence>MAVLMSYHKLIERDSKHVDYCWKCTTICLLVLAVVCCFAGSLSLQKLVLAYDDHCILGADLKFKLKPAVNSSGSSSFVYAETKTFTLNDYYTPEIASRLSPFDTGHTYSEEQLSLLDEFQIDDKETSWGKYSTCDFAIFIPIFQLCFGIIITVMFIICGKGGKAEQSSFLPQPWRIVTPSLIFFIAMTCTSIANLTSIHKGMNRFCEGFINHAPDIGCLVSMNKFAIKDISLIVPSIFYISVLTFSWILLTCWVVLLCVMAARVIFVIDFQLVRVTIKTCEQYEADKSNYQVIEPQEQDKDDNVEDVLYQELFQDYTKNHKSAFKARLKKLKTLSTCAILINNRKS</sequence>
<dbReference type="Proteomes" id="UP001153620">
    <property type="component" value="Chromosome 3"/>
</dbReference>
<feature type="transmembrane region" description="Helical" evidence="1">
    <location>
        <begin position="237"/>
        <end position="268"/>
    </location>
</feature>
<keyword evidence="3" id="KW-1185">Reference proteome</keyword>
<organism evidence="2 3">
    <name type="scientific">Chironomus riparius</name>
    <dbReference type="NCBI Taxonomy" id="315576"/>
    <lineage>
        <taxon>Eukaryota</taxon>
        <taxon>Metazoa</taxon>
        <taxon>Ecdysozoa</taxon>
        <taxon>Arthropoda</taxon>
        <taxon>Hexapoda</taxon>
        <taxon>Insecta</taxon>
        <taxon>Pterygota</taxon>
        <taxon>Neoptera</taxon>
        <taxon>Endopterygota</taxon>
        <taxon>Diptera</taxon>
        <taxon>Nematocera</taxon>
        <taxon>Chironomoidea</taxon>
        <taxon>Chironomidae</taxon>
        <taxon>Chironominae</taxon>
        <taxon>Chironomus</taxon>
    </lineage>
</organism>
<proteinExistence type="predicted"/>
<evidence type="ECO:0000256" key="1">
    <source>
        <dbReference type="SAM" id="Phobius"/>
    </source>
</evidence>
<reference evidence="2" key="1">
    <citation type="submission" date="2022-01" db="EMBL/GenBank/DDBJ databases">
        <authorList>
            <person name="King R."/>
        </authorList>
    </citation>
    <scope>NUCLEOTIDE SEQUENCE</scope>
</reference>
<reference evidence="2" key="2">
    <citation type="submission" date="2022-10" db="EMBL/GenBank/DDBJ databases">
        <authorList>
            <consortium name="ENA_rothamsted_submissions"/>
            <consortium name="culmorum"/>
            <person name="King R."/>
        </authorList>
    </citation>
    <scope>NUCLEOTIDE SEQUENCE</scope>
</reference>
<gene>
    <name evidence="2" type="ORF">CHIRRI_LOCUS10317</name>
</gene>
<protein>
    <submittedName>
        <fullName evidence="2">Uncharacterized protein</fullName>
    </submittedName>
</protein>
<evidence type="ECO:0000313" key="2">
    <source>
        <dbReference type="EMBL" id="CAG9807468.1"/>
    </source>
</evidence>
<feature type="transmembrane region" description="Helical" evidence="1">
    <location>
        <begin position="20"/>
        <end position="42"/>
    </location>
</feature>
<dbReference type="EMBL" id="OU895879">
    <property type="protein sequence ID" value="CAG9807468.1"/>
    <property type="molecule type" value="Genomic_DNA"/>
</dbReference>
<dbReference type="OrthoDB" id="8173371at2759"/>
<accession>A0A9N9WV97</accession>
<keyword evidence="1" id="KW-1133">Transmembrane helix</keyword>
<name>A0A9N9WV97_9DIPT</name>
<evidence type="ECO:0000313" key="3">
    <source>
        <dbReference type="Proteomes" id="UP001153620"/>
    </source>
</evidence>
<keyword evidence="1" id="KW-0472">Membrane</keyword>
<keyword evidence="1" id="KW-0812">Transmembrane</keyword>
<feature type="transmembrane region" description="Helical" evidence="1">
    <location>
        <begin position="176"/>
        <end position="195"/>
    </location>
</feature>
<dbReference type="AlphaFoldDB" id="A0A9N9WV97"/>
<feature type="transmembrane region" description="Helical" evidence="1">
    <location>
        <begin position="136"/>
        <end position="156"/>
    </location>
</feature>